<evidence type="ECO:0000259" key="7">
    <source>
        <dbReference type="Pfam" id="PF07195"/>
    </source>
</evidence>
<dbReference type="InterPro" id="IPR040026">
    <property type="entry name" value="FliD"/>
</dbReference>
<evidence type="ECO:0000256" key="1">
    <source>
        <dbReference type="ARBA" id="ARBA00009764"/>
    </source>
</evidence>
<proteinExistence type="inferred from homology"/>
<keyword evidence="8" id="KW-0969">Cilium</keyword>
<feature type="coiled-coil region" evidence="5">
    <location>
        <begin position="406"/>
        <end position="433"/>
    </location>
</feature>
<dbReference type="EMBL" id="CP098828">
    <property type="protein sequence ID" value="XBO75079.1"/>
    <property type="molecule type" value="Genomic_DNA"/>
</dbReference>
<gene>
    <name evidence="8" type="primary">fliD</name>
    <name evidence="8" type="ORF">NFG57_20145</name>
</gene>
<keyword evidence="8" id="KW-0966">Cell projection</keyword>
<dbReference type="Pfam" id="PF07195">
    <property type="entry name" value="FliD_C"/>
    <property type="match status" value="1"/>
</dbReference>
<evidence type="ECO:0000259" key="6">
    <source>
        <dbReference type="Pfam" id="PF02465"/>
    </source>
</evidence>
<dbReference type="GO" id="GO:0005576">
    <property type="term" value="C:extracellular region"/>
    <property type="evidence" value="ECO:0007669"/>
    <property type="project" value="UniProtKB-SubCell"/>
</dbReference>
<sequence length="468" mass="48938">MASISSLGIGSGLDLNGLLDQLEAAEQKQLEPIVAQQASYEAKISAYGTLEGALNSFQEAVDKLGDPALYQSLSSSVEGEGISASASELATPGRYDVEVTRLARAQSLASDGFDARDSELGAGTLSLTVGDSEPVEISLSQEDSTLEGLRDAINDAEAGVSASIINTGDADNPYRLVLSSDKTGSEASISAVSFVPDDAADTELQTKLAFDISSPDPDDTGAGMHQSVAGEDAALTVNGIAITSASNSVEGAIEGVDLTLTDVGETTVKVEYNNLALREAVSGFVDSYNELKDTMGTLTSFDAESGASGELLGDATLRSIESRLRGTLSGGVAQGDFRTLSDIGITLQLDGTLELDDERLDEVISSERGDLADFFTGGEDGVGLADSLDDTLGAILDDGGLLDNATSGLETRMESLDRQYERTEQSIDATVERYRSQFGQLDSMIASMNQTSSYLTQQFDALNAQLNQ</sequence>
<dbReference type="PANTHER" id="PTHR30288:SF0">
    <property type="entry name" value="FLAGELLAR HOOK-ASSOCIATED PROTEIN 2"/>
    <property type="match status" value="1"/>
</dbReference>
<feature type="domain" description="Flagellar hook-associated protein 2 C-terminal" evidence="7">
    <location>
        <begin position="230"/>
        <end position="450"/>
    </location>
</feature>
<evidence type="ECO:0000256" key="4">
    <source>
        <dbReference type="ARBA" id="ARBA00023143"/>
    </source>
</evidence>
<protein>
    <recommendedName>
        <fullName evidence="5">Flagellar hook-associated protein 2</fullName>
        <shortName evidence="5">HAP2</shortName>
    </recommendedName>
    <alternativeName>
        <fullName evidence="5">Flagellar cap protein</fullName>
    </alternativeName>
</protein>
<dbReference type="InterPro" id="IPR010809">
    <property type="entry name" value="FliD_C"/>
</dbReference>
<dbReference type="GO" id="GO:0071973">
    <property type="term" value="P:bacterial-type flagellum-dependent cell motility"/>
    <property type="evidence" value="ECO:0007669"/>
    <property type="project" value="TreeGrafter"/>
</dbReference>
<name>A0AAU7KU13_9GAMM</name>
<feature type="domain" description="Flagellar hook-associated protein 2 N-terminal" evidence="6">
    <location>
        <begin position="11"/>
        <end position="106"/>
    </location>
</feature>
<keyword evidence="4 5" id="KW-0975">Bacterial flagellum</keyword>
<reference evidence="8" key="1">
    <citation type="submission" date="2022-06" db="EMBL/GenBank/DDBJ databases">
        <title>A novel DMS-producing enzyme.</title>
        <authorList>
            <person name="Zhang Y."/>
        </authorList>
    </citation>
    <scope>NUCLEOTIDE SEQUENCE</scope>
    <source>
        <strain evidence="8">H10-59</strain>
    </source>
</reference>
<dbReference type="Pfam" id="PF02465">
    <property type="entry name" value="FliD_N"/>
    <property type="match status" value="1"/>
</dbReference>
<dbReference type="RefSeq" id="WP_348815055.1">
    <property type="nucleotide sequence ID" value="NZ_CP098828.1"/>
</dbReference>
<dbReference type="NCBIfam" id="NF005955">
    <property type="entry name" value="PRK08032.1"/>
    <property type="match status" value="1"/>
</dbReference>
<dbReference type="InterPro" id="IPR003481">
    <property type="entry name" value="FliD_N"/>
</dbReference>
<evidence type="ECO:0000256" key="5">
    <source>
        <dbReference type="RuleBase" id="RU362066"/>
    </source>
</evidence>
<dbReference type="InterPro" id="IPR010810">
    <property type="entry name" value="Flagellin_hook_IN_motif"/>
</dbReference>
<dbReference type="GO" id="GO:0007155">
    <property type="term" value="P:cell adhesion"/>
    <property type="evidence" value="ECO:0007669"/>
    <property type="project" value="InterPro"/>
</dbReference>
<organism evidence="8">
    <name type="scientific">Halomonas sp. H10-59</name>
    <dbReference type="NCBI Taxonomy" id="2950874"/>
    <lineage>
        <taxon>Bacteria</taxon>
        <taxon>Pseudomonadati</taxon>
        <taxon>Pseudomonadota</taxon>
        <taxon>Gammaproteobacteria</taxon>
        <taxon>Oceanospirillales</taxon>
        <taxon>Halomonadaceae</taxon>
        <taxon>Halomonas</taxon>
    </lineage>
</organism>
<dbReference type="PANTHER" id="PTHR30288">
    <property type="entry name" value="FLAGELLAR CAP/ASSEMBLY PROTEIN FLID"/>
    <property type="match status" value="1"/>
</dbReference>
<comment type="function">
    <text evidence="5">Required for morphogenesis and for the elongation of the flagellar filament by facilitating polymerization of the flagellin monomers at the tip of growing filament. Forms a capping structure, which prevents flagellin subunits (transported through the central channel of the flagellum) from leaking out without polymerization at the distal end.</text>
</comment>
<accession>A0AAU7KU13</accession>
<evidence type="ECO:0000256" key="3">
    <source>
        <dbReference type="ARBA" id="ARBA00023054"/>
    </source>
</evidence>
<comment type="similarity">
    <text evidence="1 5">Belongs to the FliD family.</text>
</comment>
<keyword evidence="8" id="KW-0282">Flagellum</keyword>
<keyword evidence="3 5" id="KW-0175">Coiled coil</keyword>
<comment type="subunit">
    <text evidence="2 5">Homopentamer.</text>
</comment>
<dbReference type="GO" id="GO:0009421">
    <property type="term" value="C:bacterial-type flagellum filament cap"/>
    <property type="evidence" value="ECO:0007669"/>
    <property type="project" value="InterPro"/>
</dbReference>
<evidence type="ECO:0000313" key="8">
    <source>
        <dbReference type="EMBL" id="XBO75079.1"/>
    </source>
</evidence>
<evidence type="ECO:0000256" key="2">
    <source>
        <dbReference type="ARBA" id="ARBA00011255"/>
    </source>
</evidence>
<comment type="subcellular location">
    <subcellularLocation>
        <location evidence="5">Secreted</location>
    </subcellularLocation>
    <subcellularLocation>
        <location evidence="5">Bacterial flagellum</location>
    </subcellularLocation>
</comment>
<keyword evidence="5" id="KW-0964">Secreted</keyword>
<dbReference type="Gene3D" id="1.20.1270.70">
    <property type="entry name" value="Designed single chain three-helix bundle"/>
    <property type="match status" value="1"/>
</dbReference>
<dbReference type="AlphaFoldDB" id="A0AAU7KU13"/>
<dbReference type="GO" id="GO:0009424">
    <property type="term" value="C:bacterial-type flagellum hook"/>
    <property type="evidence" value="ECO:0007669"/>
    <property type="project" value="UniProtKB-UniRule"/>
</dbReference>
<dbReference type="Pfam" id="PF07196">
    <property type="entry name" value="Flagellin_IN"/>
    <property type="match status" value="1"/>
</dbReference>